<feature type="transmembrane region" description="Helical" evidence="2">
    <location>
        <begin position="240"/>
        <end position="260"/>
    </location>
</feature>
<keyword evidence="4" id="KW-1185">Reference proteome</keyword>
<reference evidence="3 4" key="1">
    <citation type="journal article" date="2016" name="Mol. Biol. Evol.">
        <title>Comparative Genomics of Early-Diverging Mushroom-Forming Fungi Provides Insights into the Origins of Lignocellulose Decay Capabilities.</title>
        <authorList>
            <person name="Nagy L.G."/>
            <person name="Riley R."/>
            <person name="Tritt A."/>
            <person name="Adam C."/>
            <person name="Daum C."/>
            <person name="Floudas D."/>
            <person name="Sun H."/>
            <person name="Yadav J.S."/>
            <person name="Pangilinan J."/>
            <person name="Larsson K.H."/>
            <person name="Matsuura K."/>
            <person name="Barry K."/>
            <person name="Labutti K."/>
            <person name="Kuo R."/>
            <person name="Ohm R.A."/>
            <person name="Bhattacharya S.S."/>
            <person name="Shirouzu T."/>
            <person name="Yoshinaga Y."/>
            <person name="Martin F.M."/>
            <person name="Grigoriev I.V."/>
            <person name="Hibbett D.S."/>
        </authorList>
    </citation>
    <scope>NUCLEOTIDE SEQUENCE [LARGE SCALE GENOMIC DNA]</scope>
    <source>
        <strain evidence="3 4">CBS 109695</strain>
    </source>
</reference>
<dbReference type="AlphaFoldDB" id="A0A166DJ78"/>
<evidence type="ECO:0000256" key="1">
    <source>
        <dbReference type="SAM" id="MobiDB-lite"/>
    </source>
</evidence>
<organism evidence="3 4">
    <name type="scientific">Athelia psychrophila</name>
    <dbReference type="NCBI Taxonomy" id="1759441"/>
    <lineage>
        <taxon>Eukaryota</taxon>
        <taxon>Fungi</taxon>
        <taxon>Dikarya</taxon>
        <taxon>Basidiomycota</taxon>
        <taxon>Agaricomycotina</taxon>
        <taxon>Agaricomycetes</taxon>
        <taxon>Agaricomycetidae</taxon>
        <taxon>Atheliales</taxon>
        <taxon>Atheliaceae</taxon>
        <taxon>Athelia</taxon>
    </lineage>
</organism>
<gene>
    <name evidence="3" type="ORF">FIBSPDRAFT_935566</name>
</gene>
<dbReference type="EMBL" id="KV417612">
    <property type="protein sequence ID" value="KZP14776.1"/>
    <property type="molecule type" value="Genomic_DNA"/>
</dbReference>
<proteinExistence type="predicted"/>
<evidence type="ECO:0000313" key="3">
    <source>
        <dbReference type="EMBL" id="KZP14776.1"/>
    </source>
</evidence>
<feature type="region of interest" description="Disordered" evidence="1">
    <location>
        <begin position="543"/>
        <end position="580"/>
    </location>
</feature>
<keyword evidence="2" id="KW-0812">Transmembrane</keyword>
<dbReference type="OrthoDB" id="3227921at2759"/>
<keyword evidence="2" id="KW-1133">Transmembrane helix</keyword>
<accession>A0A166DJ78</accession>
<sequence length="595" mass="65251">MGQHLLSIRILFHATFAFVYLPMIGLGFTRGLSSVKLFDWKGLSFVQNHFGGTIAFSALVGLGIFAALTVNQRAFLIIEIIVVVLMPLSIWPTIISSISVVWPKWLEPFIGKYCFDDISSNYSASLFCLAMYAPAWIQISGDEVTSAFVITATVASLSLNAAFLSYICIAAVTDKLRRDNFLPIFPGDPSPSVPGHLRNWYLWGNQRTSTERKAMIGHCAEYIFRNSVFRKHAFEPTIWAIFRGIIAVYSCVGLVVFSAYSAASEVELRGILAVHERIIIPNDALSTIGNSSVASFLIAPSDIKFPVNSETYPLPPTFSGMYWENVMPGFWTSVYPVDFNISWTGEYSLVTWVTSSPGSILDAGAGAGFMNSTQGNSTTPLVLAPFKKYSISLIGIGYIFSDCAFILWIPDFSTSVDSGPGSNTSMATFSFNAFQWQILQRDARPPSIFSSVAHVISQTGGTLSAIDGIFALIFGRTIMAIIFGTRIVSPFGLLGMVTHNHFKELIHKDYPKLQEDIDRRGMAAYISEVAIDAALMDVPPAIRSTGVSPHENEAGDGDSIELRHRQTGSSGSDLESNPLLGRETNHEWLDCRPLP</sequence>
<dbReference type="Proteomes" id="UP000076532">
    <property type="component" value="Unassembled WGS sequence"/>
</dbReference>
<feature type="transmembrane region" description="Helical" evidence="2">
    <location>
        <begin position="74"/>
        <end position="102"/>
    </location>
</feature>
<feature type="transmembrane region" description="Helical" evidence="2">
    <location>
        <begin position="147"/>
        <end position="172"/>
    </location>
</feature>
<feature type="transmembrane region" description="Helical" evidence="2">
    <location>
        <begin position="50"/>
        <end position="68"/>
    </location>
</feature>
<name>A0A166DJ78_9AGAM</name>
<feature type="transmembrane region" description="Helical" evidence="2">
    <location>
        <begin position="6"/>
        <end position="29"/>
    </location>
</feature>
<protein>
    <submittedName>
        <fullName evidence="3">Uncharacterized protein</fullName>
    </submittedName>
</protein>
<keyword evidence="2" id="KW-0472">Membrane</keyword>
<evidence type="ECO:0000256" key="2">
    <source>
        <dbReference type="SAM" id="Phobius"/>
    </source>
</evidence>
<evidence type="ECO:0000313" key="4">
    <source>
        <dbReference type="Proteomes" id="UP000076532"/>
    </source>
</evidence>